<dbReference type="EC" id="2.1.1.174" evidence="7"/>
<keyword evidence="8" id="KW-1185">Reference proteome</keyword>
<dbReference type="InterPro" id="IPR007848">
    <property type="entry name" value="Small_mtfrase_dom"/>
</dbReference>
<dbReference type="EC" id="2.1.1.172" evidence="7"/>
<gene>
    <name evidence="7" type="ORF">ACFPN2_11470</name>
</gene>
<dbReference type="InterPro" id="IPR029063">
    <property type="entry name" value="SAM-dependent_MTases_sf"/>
</dbReference>
<evidence type="ECO:0000256" key="1">
    <source>
        <dbReference type="ARBA" id="ARBA00022490"/>
    </source>
</evidence>
<dbReference type="PANTHER" id="PTHR47816">
    <property type="entry name" value="RIBOSOMAL RNA SMALL SUBUNIT METHYLTRANSFERASE C"/>
    <property type="match status" value="1"/>
</dbReference>
<reference evidence="8" key="1">
    <citation type="journal article" date="2019" name="Int. J. Syst. Evol. Microbiol.">
        <title>The Global Catalogue of Microorganisms (GCM) 10K type strain sequencing project: providing services to taxonomists for standard genome sequencing and annotation.</title>
        <authorList>
            <consortium name="The Broad Institute Genomics Platform"/>
            <consortium name="The Broad Institute Genome Sequencing Center for Infectious Disease"/>
            <person name="Wu L."/>
            <person name="Ma J."/>
        </authorList>
    </citation>
    <scope>NUCLEOTIDE SEQUENCE [LARGE SCALE GENOMIC DNA]</scope>
    <source>
        <strain evidence="8">CGMCC 1.10759</strain>
    </source>
</reference>
<dbReference type="Gene3D" id="3.40.50.150">
    <property type="entry name" value="Vaccinia Virus protein VP39"/>
    <property type="match status" value="2"/>
</dbReference>
<keyword evidence="4 7" id="KW-0808">Transferase</keyword>
<evidence type="ECO:0000256" key="5">
    <source>
        <dbReference type="ARBA" id="ARBA00022691"/>
    </source>
</evidence>
<keyword evidence="5" id="KW-0949">S-adenosyl-L-methionine</keyword>
<comment type="caution">
    <text evidence="7">The sequence shown here is derived from an EMBL/GenBank/DDBJ whole genome shotgun (WGS) entry which is preliminary data.</text>
</comment>
<dbReference type="Proteomes" id="UP001595904">
    <property type="component" value="Unassembled WGS sequence"/>
</dbReference>
<keyword evidence="2" id="KW-0698">rRNA processing</keyword>
<dbReference type="RefSeq" id="WP_380596738.1">
    <property type="nucleotide sequence ID" value="NZ_JBHSDU010000003.1"/>
</dbReference>
<dbReference type="Pfam" id="PF05175">
    <property type="entry name" value="MTS"/>
    <property type="match status" value="1"/>
</dbReference>
<dbReference type="EMBL" id="JBHSDU010000003">
    <property type="protein sequence ID" value="MFC4309700.1"/>
    <property type="molecule type" value="Genomic_DNA"/>
</dbReference>
<evidence type="ECO:0000259" key="6">
    <source>
        <dbReference type="Pfam" id="PF05175"/>
    </source>
</evidence>
<keyword evidence="1" id="KW-0963">Cytoplasm</keyword>
<protein>
    <submittedName>
        <fullName evidence="7">Class I SAM-dependent methyltransferase</fullName>
        <ecNumber evidence="7">2.1.1.172</ecNumber>
        <ecNumber evidence="7">2.1.1.174</ecNumber>
    </submittedName>
</protein>
<dbReference type="InterPro" id="IPR002052">
    <property type="entry name" value="DNA_methylase_N6_adenine_CS"/>
</dbReference>
<feature type="domain" description="Methyltransferase small" evidence="6">
    <location>
        <begin position="172"/>
        <end position="340"/>
    </location>
</feature>
<dbReference type="PROSITE" id="PS00092">
    <property type="entry name" value="N6_MTASE"/>
    <property type="match status" value="1"/>
</dbReference>
<dbReference type="InterPro" id="IPR046977">
    <property type="entry name" value="RsmC/RlmG"/>
</dbReference>
<keyword evidence="3 7" id="KW-0489">Methyltransferase</keyword>
<evidence type="ECO:0000313" key="7">
    <source>
        <dbReference type="EMBL" id="MFC4309700.1"/>
    </source>
</evidence>
<evidence type="ECO:0000256" key="2">
    <source>
        <dbReference type="ARBA" id="ARBA00022552"/>
    </source>
</evidence>
<dbReference type="CDD" id="cd02440">
    <property type="entry name" value="AdoMet_MTases"/>
    <property type="match status" value="1"/>
</dbReference>
<name>A0ABV8SQN2_9GAMM</name>
<evidence type="ECO:0000256" key="4">
    <source>
        <dbReference type="ARBA" id="ARBA00022679"/>
    </source>
</evidence>
<organism evidence="7 8">
    <name type="scientific">Steroidobacter flavus</name>
    <dbReference type="NCBI Taxonomy" id="1842136"/>
    <lineage>
        <taxon>Bacteria</taxon>
        <taxon>Pseudomonadati</taxon>
        <taxon>Pseudomonadota</taxon>
        <taxon>Gammaproteobacteria</taxon>
        <taxon>Steroidobacterales</taxon>
        <taxon>Steroidobacteraceae</taxon>
        <taxon>Steroidobacter</taxon>
    </lineage>
</organism>
<sequence>MPADRSDAALETLFLPFSEGRLPWPAGGAMFLRARDGWPLHERPLPGLVCEQSFKPEAYALSQAGFAVNVADAAKTYELVLILPPRQRDEARALMARAVAMTKPGGRIIVSQSNDEGARSSENDLAQLTGDVESMSKNKCRVFWTASLARLNVSLIAHWQQLDAPRPIAEGRFTSRPGIFAWDRIDVASALLAEHLPTNLTGRAADLGAGFGYLSAELLTRCPGITALDAYEAENRALELARVNLKSFEARTPINYRWHDVAAGLPDTYDVIVTNPPFHAQRALDRPDIGRRFIAVAADSLRPGGKLWLVANRHLPYENVLSESFDSVRAVVQEHGYKIIEAVRAKSARKPAKAAR</sequence>
<evidence type="ECO:0000256" key="3">
    <source>
        <dbReference type="ARBA" id="ARBA00022603"/>
    </source>
</evidence>
<accession>A0ABV8SQN2</accession>
<proteinExistence type="predicted"/>
<dbReference type="GO" id="GO:0052916">
    <property type="term" value="F:23S rRNA (guanine(1835)-N(2))-methyltransferase activity"/>
    <property type="evidence" value="ECO:0007669"/>
    <property type="project" value="UniProtKB-EC"/>
</dbReference>
<dbReference type="GO" id="GO:0052914">
    <property type="term" value="F:16S rRNA (guanine(1207)-N(2))-methyltransferase activity"/>
    <property type="evidence" value="ECO:0007669"/>
    <property type="project" value="UniProtKB-EC"/>
</dbReference>
<dbReference type="PANTHER" id="PTHR47816:SF4">
    <property type="entry name" value="RIBOSOMAL RNA SMALL SUBUNIT METHYLTRANSFERASE C"/>
    <property type="match status" value="1"/>
</dbReference>
<evidence type="ECO:0000313" key="8">
    <source>
        <dbReference type="Proteomes" id="UP001595904"/>
    </source>
</evidence>
<dbReference type="SUPFAM" id="SSF53335">
    <property type="entry name" value="S-adenosyl-L-methionine-dependent methyltransferases"/>
    <property type="match status" value="1"/>
</dbReference>